<accession>A0ABP5DMY6</accession>
<keyword evidence="1" id="KW-1133">Transmembrane helix</keyword>
<evidence type="ECO:0000256" key="1">
    <source>
        <dbReference type="SAM" id="Phobius"/>
    </source>
</evidence>
<feature type="transmembrane region" description="Helical" evidence="1">
    <location>
        <begin position="17"/>
        <end position="36"/>
    </location>
</feature>
<feature type="transmembrane region" description="Helical" evidence="1">
    <location>
        <begin position="68"/>
        <end position="87"/>
    </location>
</feature>
<comment type="caution">
    <text evidence="2">The sequence shown here is derived from an EMBL/GenBank/DDBJ whole genome shotgun (WGS) entry which is preliminary data.</text>
</comment>
<dbReference type="Gene3D" id="3.40.720.10">
    <property type="entry name" value="Alkaline Phosphatase, subunit A"/>
    <property type="match status" value="1"/>
</dbReference>
<keyword evidence="3" id="KW-1185">Reference proteome</keyword>
<dbReference type="InterPro" id="IPR017850">
    <property type="entry name" value="Alkaline_phosphatase_core_sf"/>
</dbReference>
<name>A0ABP5DMY6_9MICO</name>
<feature type="transmembrane region" description="Helical" evidence="1">
    <location>
        <begin position="42"/>
        <end position="61"/>
    </location>
</feature>
<organism evidence="2 3">
    <name type="scientific">Microbacterium pumilum</name>
    <dbReference type="NCBI Taxonomy" id="344165"/>
    <lineage>
        <taxon>Bacteria</taxon>
        <taxon>Bacillati</taxon>
        <taxon>Actinomycetota</taxon>
        <taxon>Actinomycetes</taxon>
        <taxon>Micrococcales</taxon>
        <taxon>Microbacteriaceae</taxon>
        <taxon>Microbacterium</taxon>
    </lineage>
</organism>
<sequence length="545" mass="57869">MNGDFGTERNRGRGSSVATVGAFAALVVAPLIAGALALGTPAALMSLPAESIAVVLILIAIPAGWIRWAVAGAFGVVVVVATVVAALDLGFEATVDRAFSLAEDGPALVSAFGVVGDATGTGNAILIVALIVALLVAAAIALARAALRAERVTVRSGRTGRIAATVITATWIVCALVGVQLLPGVPFAAADATATLAATTSQTVVSLQEQRDFERAVQTDRFGDGPTDGLLSALKGKDVVIAFIESYGRVAVQESAFSAGVDRTLRQGGAQLAEDGYSAQSAFLTSPTFGGVSWLAHSTLQSGVWIASQQNYNRLFARDRLTLTRAFKDAGWRTVSVVPSNSEPWVEGKHFYGYDAMVNSLNMGYRGPAFSYARVPDQYTWQHFYDEELSDPHAPVMAEIDFVSSHTPWTPVPSLVPWPEIGDGSVFDAQPAQGLAPVDVWPDPERVQEVYGQSVQYTLGAMFSFLHTYDQPDLVLIVLGDHQPARIVSGPDADHDVPISIISKDPAVFDEIASWGWGTGVLPAPDAPVWRMDRFRDRFLDAFSP</sequence>
<feature type="transmembrane region" description="Helical" evidence="1">
    <location>
        <begin position="159"/>
        <end position="182"/>
    </location>
</feature>
<evidence type="ECO:0000313" key="2">
    <source>
        <dbReference type="EMBL" id="GAA1981206.1"/>
    </source>
</evidence>
<protein>
    <recommendedName>
        <fullName evidence="4">Sulfatase</fullName>
    </recommendedName>
</protein>
<dbReference type="Proteomes" id="UP001500326">
    <property type="component" value="Unassembled WGS sequence"/>
</dbReference>
<feature type="transmembrane region" description="Helical" evidence="1">
    <location>
        <begin position="124"/>
        <end position="147"/>
    </location>
</feature>
<proteinExistence type="predicted"/>
<evidence type="ECO:0000313" key="3">
    <source>
        <dbReference type="Proteomes" id="UP001500326"/>
    </source>
</evidence>
<dbReference type="EMBL" id="BAAAOH010000001">
    <property type="protein sequence ID" value="GAA1981206.1"/>
    <property type="molecule type" value="Genomic_DNA"/>
</dbReference>
<keyword evidence="1" id="KW-0472">Membrane</keyword>
<keyword evidence="1" id="KW-0812">Transmembrane</keyword>
<gene>
    <name evidence="2" type="ORF">GCM10009777_13440</name>
</gene>
<evidence type="ECO:0008006" key="4">
    <source>
        <dbReference type="Google" id="ProtNLM"/>
    </source>
</evidence>
<dbReference type="SUPFAM" id="SSF53649">
    <property type="entry name" value="Alkaline phosphatase-like"/>
    <property type="match status" value="1"/>
</dbReference>
<reference evidence="3" key="1">
    <citation type="journal article" date="2019" name="Int. J. Syst. Evol. Microbiol.">
        <title>The Global Catalogue of Microorganisms (GCM) 10K type strain sequencing project: providing services to taxonomists for standard genome sequencing and annotation.</title>
        <authorList>
            <consortium name="The Broad Institute Genomics Platform"/>
            <consortium name="The Broad Institute Genome Sequencing Center for Infectious Disease"/>
            <person name="Wu L."/>
            <person name="Ma J."/>
        </authorList>
    </citation>
    <scope>NUCLEOTIDE SEQUENCE [LARGE SCALE GENOMIC DNA]</scope>
    <source>
        <strain evidence="3">JCM 14902</strain>
    </source>
</reference>